<accession>A0AAD1UMQ1</accession>
<feature type="compositionally biased region" description="Basic residues" evidence="1">
    <location>
        <begin position="144"/>
        <end position="157"/>
    </location>
</feature>
<evidence type="ECO:0000313" key="3">
    <source>
        <dbReference type="Proteomes" id="UP001295684"/>
    </source>
</evidence>
<dbReference type="AlphaFoldDB" id="A0AAD1UMQ1"/>
<proteinExistence type="predicted"/>
<dbReference type="Proteomes" id="UP001295684">
    <property type="component" value="Unassembled WGS sequence"/>
</dbReference>
<keyword evidence="3" id="KW-1185">Reference proteome</keyword>
<name>A0AAD1UMQ1_EUPCR</name>
<organism evidence="2 3">
    <name type="scientific">Euplotes crassus</name>
    <dbReference type="NCBI Taxonomy" id="5936"/>
    <lineage>
        <taxon>Eukaryota</taxon>
        <taxon>Sar</taxon>
        <taxon>Alveolata</taxon>
        <taxon>Ciliophora</taxon>
        <taxon>Intramacronucleata</taxon>
        <taxon>Spirotrichea</taxon>
        <taxon>Hypotrichia</taxon>
        <taxon>Euplotida</taxon>
        <taxon>Euplotidae</taxon>
        <taxon>Moneuplotes</taxon>
    </lineage>
</organism>
<evidence type="ECO:0000313" key="2">
    <source>
        <dbReference type="EMBL" id="CAI2370143.1"/>
    </source>
</evidence>
<evidence type="ECO:0000256" key="1">
    <source>
        <dbReference type="SAM" id="MobiDB-lite"/>
    </source>
</evidence>
<dbReference type="EMBL" id="CAMPGE010011308">
    <property type="protein sequence ID" value="CAI2370143.1"/>
    <property type="molecule type" value="Genomic_DNA"/>
</dbReference>
<gene>
    <name evidence="2" type="ORF">ECRASSUSDP1_LOCUS11451</name>
</gene>
<sequence length="384" mass="44440">MKIAFSSKALLEKKALISQEMTQKMILITFCSRTLMNMSEMTTPQGIMNQNKINDSGQASCDTSIVIPEEIVNKIEHRSSRKLKRPGNSCKSFPILKRVTQGAPPGKIKLSDQFDSSTNNLRDSSAFSYQETKFITNINSKTKQQCKKKKKRHRRKKDSYLFNGKQDVNPSHHSSYLQYVKDRFRSSKDLKKPQVSGVKSAQSFQTNSRRNYSSKFCENIVKSMSARGGVLANFGEKNCKENYKSPLPKDMKRYQENAPYRTPLFSINRNRPPCPYETGESSRRFKKKLDLWAKNSNYEMDISNRSNRSRFKILKSSMSYKGSKSPYSKYEKVCRVQYEIKKDKNIKSSRKYTNSGCCKKTKALSDSIRCYSSRNMKTHNKYFN</sequence>
<feature type="compositionally biased region" description="Polar residues" evidence="1">
    <location>
        <begin position="166"/>
        <end position="175"/>
    </location>
</feature>
<comment type="caution">
    <text evidence="2">The sequence shown here is derived from an EMBL/GenBank/DDBJ whole genome shotgun (WGS) entry which is preliminary data.</text>
</comment>
<reference evidence="2" key="1">
    <citation type="submission" date="2023-07" db="EMBL/GenBank/DDBJ databases">
        <authorList>
            <consortium name="AG Swart"/>
            <person name="Singh M."/>
            <person name="Singh A."/>
            <person name="Seah K."/>
            <person name="Emmerich C."/>
        </authorList>
    </citation>
    <scope>NUCLEOTIDE SEQUENCE</scope>
    <source>
        <strain evidence="2">DP1</strain>
    </source>
</reference>
<feature type="region of interest" description="Disordered" evidence="1">
    <location>
        <begin position="140"/>
        <end position="175"/>
    </location>
</feature>
<protein>
    <submittedName>
        <fullName evidence="2">Uncharacterized protein</fullName>
    </submittedName>
</protein>